<dbReference type="PROSITE" id="PS51257">
    <property type="entry name" value="PROKAR_LIPOPROTEIN"/>
    <property type="match status" value="1"/>
</dbReference>
<dbReference type="InterPro" id="IPR010177">
    <property type="entry name" value="Paired_CXXCH_1"/>
</dbReference>
<dbReference type="InterPro" id="IPR051829">
    <property type="entry name" value="Multiheme_Cytochr_ET"/>
</dbReference>
<accession>A0A0K1EAA8</accession>
<dbReference type="KEGG" id="ccro:CMC5_019480"/>
<protein>
    <recommendedName>
        <fullName evidence="2">Doubled CXXCH motif domain-containing protein</fullName>
    </recommendedName>
</protein>
<dbReference type="PANTHER" id="PTHR35038">
    <property type="entry name" value="DISSIMILATORY SULFITE REDUCTASE SIRA"/>
    <property type="match status" value="1"/>
</dbReference>
<dbReference type="EMBL" id="CP012159">
    <property type="protein sequence ID" value="AKT37805.1"/>
    <property type="molecule type" value="Genomic_DNA"/>
</dbReference>
<dbReference type="Gene3D" id="1.10.1130.10">
    <property type="entry name" value="Flavocytochrome C3, Chain A"/>
    <property type="match status" value="2"/>
</dbReference>
<evidence type="ECO:0000259" key="2">
    <source>
        <dbReference type="Pfam" id="PF09699"/>
    </source>
</evidence>
<sequence length="638" mass="68954">MSGRAPRLLSALRRLDSGWLVASLLAVAGCAGALSGVAPEKGRASGAQAGGGQERTAASNVLRQDYAGSAACVDCHGDVAKAWRDSPMHRMTRLAEPGAIRAPFDGRKFHFKSDVASMETHEDRRYMRIARAGRPEKLFKITKVIGGRFREDYVGVEVTGTGAQDRTVSDPRAEPVMPVSWLLFSNQWRYKGYSVMVPEREGLRPGMSWRQTCIYCHNTAPYFASLYDDLLDGRKPYQGSVTDRLLPLSRQWKLEVTDEAGLRRALEEEIGHVSDRSPRTAEGSLGEVIEQAIKASLKHVDQRDLVEVGIGCESCHNGSKEHAASQATLPTFEVKSTLFEVKLPAKEVPSRASAINRVCSRCHSVLLSAYEPTWEGGSRNGNAGGSSINSGEGRDFLLGGCANAMSCVDCHDPHAADEKSKMERLGTVAGNGTCVRCHGEIGKDAASVQAHTHHAAEGAGSACVACHMPRKNMALDYSLTRYHRIGSPTDEERVERDRPLECALCHVDKSVAELSGTMEGWWGKKYDRKALEKLYGKDLGVKAMEATLAWGLPHEQVVAAAAMLEASGKAALPRMVPMLAHPYPLARYFVGHAMEKVAGVPLGIDLDGEMGTIAAEARRWVNAQGAGGSGGRKAPAQP</sequence>
<dbReference type="InterPro" id="IPR036280">
    <property type="entry name" value="Multihaem_cyt_sf"/>
</dbReference>
<dbReference type="Proteomes" id="UP000067626">
    <property type="component" value="Chromosome"/>
</dbReference>
<keyword evidence="1" id="KW-0732">Signal</keyword>
<reference evidence="3 4" key="1">
    <citation type="submission" date="2015-07" db="EMBL/GenBank/DDBJ databases">
        <title>Genome analysis of myxobacterium Chondromyces crocatus Cm c5 reveals a high potential for natural compound synthesis and the genetic basis for the loss of fruiting body formation.</title>
        <authorList>
            <person name="Zaburannyi N."/>
            <person name="Bunk B."/>
            <person name="Maier J."/>
            <person name="Overmann J."/>
            <person name="Mueller R."/>
        </authorList>
    </citation>
    <scope>NUCLEOTIDE SEQUENCE [LARGE SCALE GENOMIC DNA]</scope>
    <source>
        <strain evidence="3 4">Cm c5</strain>
    </source>
</reference>
<organism evidence="3 4">
    <name type="scientific">Chondromyces crocatus</name>
    <dbReference type="NCBI Taxonomy" id="52"/>
    <lineage>
        <taxon>Bacteria</taxon>
        <taxon>Pseudomonadati</taxon>
        <taxon>Myxococcota</taxon>
        <taxon>Polyangia</taxon>
        <taxon>Polyangiales</taxon>
        <taxon>Polyangiaceae</taxon>
        <taxon>Chondromyces</taxon>
    </lineage>
</organism>
<gene>
    <name evidence="3" type="ORF">CMC5_019480</name>
</gene>
<dbReference type="RefSeq" id="WP_050430121.1">
    <property type="nucleotide sequence ID" value="NZ_CP012159.1"/>
</dbReference>
<dbReference type="PANTHER" id="PTHR35038:SF8">
    <property type="entry name" value="C-TYPE POLYHEME CYTOCHROME OMCC"/>
    <property type="match status" value="1"/>
</dbReference>
<feature type="domain" description="Doubled CXXCH motif" evidence="2">
    <location>
        <begin position="404"/>
        <end position="440"/>
    </location>
</feature>
<keyword evidence="4" id="KW-1185">Reference proteome</keyword>
<dbReference type="AlphaFoldDB" id="A0A0K1EAA8"/>
<evidence type="ECO:0000256" key="1">
    <source>
        <dbReference type="ARBA" id="ARBA00022729"/>
    </source>
</evidence>
<dbReference type="STRING" id="52.CMC5_019480"/>
<evidence type="ECO:0000313" key="3">
    <source>
        <dbReference type="EMBL" id="AKT37805.1"/>
    </source>
</evidence>
<proteinExistence type="predicted"/>
<dbReference type="SUPFAM" id="SSF48695">
    <property type="entry name" value="Multiheme cytochromes"/>
    <property type="match status" value="1"/>
</dbReference>
<evidence type="ECO:0000313" key="4">
    <source>
        <dbReference type="Proteomes" id="UP000067626"/>
    </source>
</evidence>
<dbReference type="OrthoDB" id="9814800at2"/>
<name>A0A0K1EAA8_CHOCO</name>
<dbReference type="Pfam" id="PF09699">
    <property type="entry name" value="Paired_CXXCH_1"/>
    <property type="match status" value="1"/>
</dbReference>